<name>A0AAD2SVG8_STRCV</name>
<evidence type="ECO:0000259" key="1">
    <source>
        <dbReference type="Pfam" id="PF01610"/>
    </source>
</evidence>
<feature type="domain" description="Transposase IS204/IS1001/IS1096/IS1165 DDE" evidence="1">
    <location>
        <begin position="6"/>
        <end position="235"/>
    </location>
</feature>
<dbReference type="PANTHER" id="PTHR33498:SF1">
    <property type="entry name" value="TRANSPOSASE FOR INSERTION SEQUENCE ELEMENT IS1557"/>
    <property type="match status" value="1"/>
</dbReference>
<dbReference type="InterPro" id="IPR047951">
    <property type="entry name" value="Transpos_ISL3"/>
</dbReference>
<protein>
    <submittedName>
        <fullName evidence="2">Transposase</fullName>
    </submittedName>
</protein>
<organism evidence="2 3">
    <name type="scientific">Streptococcus constellatus subsp. constellatus SK53</name>
    <dbReference type="NCBI Taxonomy" id="1095730"/>
    <lineage>
        <taxon>Bacteria</taxon>
        <taxon>Bacillati</taxon>
        <taxon>Bacillota</taxon>
        <taxon>Bacilli</taxon>
        <taxon>Lactobacillales</taxon>
        <taxon>Streptococcaceae</taxon>
        <taxon>Streptococcus</taxon>
        <taxon>Streptococcus anginosus group</taxon>
    </lineage>
</organism>
<dbReference type="Pfam" id="PF01610">
    <property type="entry name" value="DDE_Tnp_ISL3"/>
    <property type="match status" value="1"/>
</dbReference>
<dbReference type="NCBIfam" id="NF033550">
    <property type="entry name" value="transpos_ISL3"/>
    <property type="match status" value="1"/>
</dbReference>
<gene>
    <name evidence="2" type="ORF">HMPREF1044_1821</name>
</gene>
<accession>A0AAD2SVG8</accession>
<comment type="caution">
    <text evidence="2">The sequence shown here is derived from an EMBL/GenBank/DDBJ whole genome shotgun (WGS) entry which is preliminary data.</text>
</comment>
<proteinExistence type="predicted"/>
<dbReference type="Proteomes" id="UP000005070">
    <property type="component" value="Unassembled WGS sequence"/>
</dbReference>
<dbReference type="PANTHER" id="PTHR33498">
    <property type="entry name" value="TRANSPOSASE FOR INSERTION SEQUENCE ELEMENT IS1557"/>
    <property type="match status" value="1"/>
</dbReference>
<evidence type="ECO:0000313" key="3">
    <source>
        <dbReference type="Proteomes" id="UP000005070"/>
    </source>
</evidence>
<reference evidence="2 3" key="1">
    <citation type="submission" date="2012-01" db="EMBL/GenBank/DDBJ databases">
        <authorList>
            <person name="Harkins D.M."/>
            <person name="Madupu R."/>
            <person name="Durkin A.S."/>
            <person name="Torralba M."/>
            <person name="Methe B."/>
            <person name="Sutton G.G."/>
            <person name="Nelson K.E."/>
        </authorList>
    </citation>
    <scope>NUCLEOTIDE SEQUENCE [LARGE SCALE GENOMIC DNA]</scope>
    <source>
        <strain evidence="2 3">SK53</strain>
    </source>
</reference>
<dbReference type="AlphaFoldDB" id="A0AAD2SVG8"/>
<dbReference type="InterPro" id="IPR002560">
    <property type="entry name" value="Transposase_DDE"/>
</dbReference>
<sequence>MSFIAQDFDSRQVITILDGRTQATIRNHFLRYSRQVRNGVKVITMDMFSPYYDIAKKLFPSAKIVLDRFHMVQHLSRARSRLRIQIMKQSDRKSHEYKALKRYWKLIQQDSRKLSHKRFYRPTFRMHLTNKEILEKLLAYSQELREHYELYQLLLFHFQEKQAEHFFGLIGETISCINPIFQTVFKTFLKDKDKIINALGLPYSNAKLEATNNLFKVIKRNAFGFRNFDNFKTRILIALNIKKERTNSVLSRV</sequence>
<evidence type="ECO:0000313" key="2">
    <source>
        <dbReference type="EMBL" id="EID19127.1"/>
    </source>
</evidence>
<dbReference type="EMBL" id="AICQ01000045">
    <property type="protein sequence ID" value="EID19127.1"/>
    <property type="molecule type" value="Genomic_DNA"/>
</dbReference>